<keyword evidence="3" id="KW-0233">DNA recombination</keyword>
<evidence type="ECO:0000256" key="1">
    <source>
        <dbReference type="ARBA" id="ARBA00004123"/>
    </source>
</evidence>
<keyword evidence="2" id="KW-0175">Coiled coil</keyword>
<dbReference type="OrthoDB" id="272266at2759"/>
<dbReference type="Pfam" id="PF18517">
    <property type="entry name" value="LZ3wCH"/>
    <property type="match status" value="1"/>
</dbReference>
<proteinExistence type="predicted"/>
<accession>A0A6S7GZB3</accession>
<evidence type="ECO:0000313" key="6">
    <source>
        <dbReference type="EMBL" id="CAB3998704.1"/>
    </source>
</evidence>
<dbReference type="GO" id="GO:0120230">
    <property type="term" value="F:recombinase activator activity"/>
    <property type="evidence" value="ECO:0007669"/>
    <property type="project" value="TreeGrafter"/>
</dbReference>
<dbReference type="GO" id="GO:0010774">
    <property type="term" value="P:meiotic strand invasion involved in reciprocal meiotic recombination"/>
    <property type="evidence" value="ECO:0007669"/>
    <property type="project" value="TreeGrafter"/>
</dbReference>
<dbReference type="PANTHER" id="PTHR15938:SF0">
    <property type="entry name" value="HOMOLOGOUS-PAIRING PROTEIN 2 HOMOLOG"/>
    <property type="match status" value="1"/>
</dbReference>
<sequence length="85" mass="10055">MYGCRKYQEHLKRIKSASNHIPPAEKEKIIKNRKTVVQTWKKRKRIASDMMDAILESYPKTKKQFIEDVGIETDEEYNVTVPQIC</sequence>
<dbReference type="PANTHER" id="PTHR15938">
    <property type="entry name" value="TBP-1 INTERACTING PROTEIN"/>
    <property type="match status" value="1"/>
</dbReference>
<keyword evidence="4" id="KW-0539">Nucleus</keyword>
<keyword evidence="7" id="KW-1185">Reference proteome</keyword>
<organism evidence="6 7">
    <name type="scientific">Paramuricea clavata</name>
    <name type="common">Red gorgonian</name>
    <name type="synonym">Violescent sea-whip</name>
    <dbReference type="NCBI Taxonomy" id="317549"/>
    <lineage>
        <taxon>Eukaryota</taxon>
        <taxon>Metazoa</taxon>
        <taxon>Cnidaria</taxon>
        <taxon>Anthozoa</taxon>
        <taxon>Octocorallia</taxon>
        <taxon>Malacalcyonacea</taxon>
        <taxon>Plexauridae</taxon>
        <taxon>Paramuricea</taxon>
    </lineage>
</organism>
<dbReference type="GO" id="GO:0120231">
    <property type="term" value="C:DNA recombinase auxiliary factor complex"/>
    <property type="evidence" value="ECO:0007669"/>
    <property type="project" value="TreeGrafter"/>
</dbReference>
<dbReference type="AlphaFoldDB" id="A0A6S7GZB3"/>
<dbReference type="GO" id="GO:0000709">
    <property type="term" value="P:meiotic joint molecule formation"/>
    <property type="evidence" value="ECO:0007669"/>
    <property type="project" value="TreeGrafter"/>
</dbReference>
<protein>
    <submittedName>
        <fullName evidence="6">Uncharacterized protein</fullName>
    </submittedName>
</protein>
<reference evidence="6" key="1">
    <citation type="submission" date="2020-04" db="EMBL/GenBank/DDBJ databases">
        <authorList>
            <person name="Alioto T."/>
            <person name="Alioto T."/>
            <person name="Gomez Garrido J."/>
        </authorList>
    </citation>
    <scope>NUCLEOTIDE SEQUENCE</scope>
    <source>
        <strain evidence="6">A484AB</strain>
    </source>
</reference>
<gene>
    <name evidence="6" type="ORF">PACLA_8A002310</name>
</gene>
<dbReference type="InterPro" id="IPR040661">
    <property type="entry name" value="LZ3wCH"/>
</dbReference>
<name>A0A6S7GZB3_PARCT</name>
<dbReference type="GO" id="GO:0007129">
    <property type="term" value="P:homologous chromosome pairing at meiosis"/>
    <property type="evidence" value="ECO:0007669"/>
    <property type="project" value="TreeGrafter"/>
</dbReference>
<evidence type="ECO:0000256" key="4">
    <source>
        <dbReference type="ARBA" id="ARBA00023242"/>
    </source>
</evidence>
<evidence type="ECO:0000256" key="5">
    <source>
        <dbReference type="ARBA" id="ARBA00023254"/>
    </source>
</evidence>
<dbReference type="Proteomes" id="UP001152795">
    <property type="component" value="Unassembled WGS sequence"/>
</dbReference>
<comment type="subcellular location">
    <subcellularLocation>
        <location evidence="1">Nucleus</location>
    </subcellularLocation>
</comment>
<comment type="caution">
    <text evidence="6">The sequence shown here is derived from an EMBL/GenBank/DDBJ whole genome shotgun (WGS) entry which is preliminary data.</text>
</comment>
<dbReference type="GO" id="GO:0000794">
    <property type="term" value="C:condensed nuclear chromosome"/>
    <property type="evidence" value="ECO:0007669"/>
    <property type="project" value="TreeGrafter"/>
</dbReference>
<dbReference type="EMBL" id="CACRXK020003416">
    <property type="protein sequence ID" value="CAB3998704.1"/>
    <property type="molecule type" value="Genomic_DNA"/>
</dbReference>
<evidence type="ECO:0000313" key="7">
    <source>
        <dbReference type="Proteomes" id="UP001152795"/>
    </source>
</evidence>
<evidence type="ECO:0000256" key="2">
    <source>
        <dbReference type="ARBA" id="ARBA00023054"/>
    </source>
</evidence>
<dbReference type="GO" id="GO:0003690">
    <property type="term" value="F:double-stranded DNA binding"/>
    <property type="evidence" value="ECO:0007669"/>
    <property type="project" value="TreeGrafter"/>
</dbReference>
<keyword evidence="5" id="KW-0469">Meiosis</keyword>
<evidence type="ECO:0000256" key="3">
    <source>
        <dbReference type="ARBA" id="ARBA00023172"/>
    </source>
</evidence>